<organism evidence="1 2">
    <name type="scientific">Faecalibacterium prausnitzii</name>
    <dbReference type="NCBI Taxonomy" id="853"/>
    <lineage>
        <taxon>Bacteria</taxon>
        <taxon>Bacillati</taxon>
        <taxon>Bacillota</taxon>
        <taxon>Clostridia</taxon>
        <taxon>Eubacteriales</taxon>
        <taxon>Oscillospiraceae</taxon>
        <taxon>Faecalibacterium</taxon>
    </lineage>
</organism>
<reference evidence="1 2" key="1">
    <citation type="submission" date="2018-02" db="EMBL/GenBank/DDBJ databases">
        <title>Complete genome sequencing of Faecalibacterium prausnitzii strains isolated from the human gut.</title>
        <authorList>
            <person name="Fitzgerald B.C."/>
            <person name="Shkoporov A.N."/>
            <person name="Ross P.R."/>
            <person name="Hill C."/>
        </authorList>
    </citation>
    <scope>NUCLEOTIDE SEQUENCE [LARGE SCALE GENOMIC DNA]</scope>
    <source>
        <strain evidence="1 2">APC923/51-1</strain>
    </source>
</reference>
<name>A0A329UDA3_9FIRM</name>
<dbReference type="Proteomes" id="UP000251281">
    <property type="component" value="Unassembled WGS sequence"/>
</dbReference>
<sequence>MLLFSFTTPLVKRQFWKIRRFSKIVIKKEIPMNMAKAHAEAIPNCPCKNAMPGSPQTVRHCSF</sequence>
<comment type="caution">
    <text evidence="1">The sequence shown here is derived from an EMBL/GenBank/DDBJ whole genome shotgun (WGS) entry which is preliminary data.</text>
</comment>
<evidence type="ECO:0000313" key="1">
    <source>
        <dbReference type="EMBL" id="RAW59056.1"/>
    </source>
</evidence>
<accession>A0A329UDA3</accession>
<proteinExistence type="predicted"/>
<dbReference type="AlphaFoldDB" id="A0A329UDA3"/>
<gene>
    <name evidence="1" type="ORF">C4N24_04485</name>
</gene>
<dbReference type="EMBL" id="PRLD01000003">
    <property type="protein sequence ID" value="RAW59056.1"/>
    <property type="molecule type" value="Genomic_DNA"/>
</dbReference>
<protein>
    <submittedName>
        <fullName evidence="1">Uncharacterized protein</fullName>
    </submittedName>
</protein>
<evidence type="ECO:0000313" key="2">
    <source>
        <dbReference type="Proteomes" id="UP000251281"/>
    </source>
</evidence>